<dbReference type="OrthoDB" id="9771846at2"/>
<dbReference type="InterPro" id="IPR029044">
    <property type="entry name" value="Nucleotide-diphossugar_trans"/>
</dbReference>
<accession>A0A2S5SS80</accession>
<keyword evidence="1" id="KW-0808">Transferase</keyword>
<dbReference type="GO" id="GO:0016740">
    <property type="term" value="F:transferase activity"/>
    <property type="evidence" value="ECO:0007669"/>
    <property type="project" value="UniProtKB-KW"/>
</dbReference>
<dbReference type="CDD" id="cd04186">
    <property type="entry name" value="GT_2_like_c"/>
    <property type="match status" value="1"/>
</dbReference>
<dbReference type="SUPFAM" id="SSF53448">
    <property type="entry name" value="Nucleotide-diphospho-sugar transferases"/>
    <property type="match status" value="1"/>
</dbReference>
<reference evidence="1 2" key="1">
    <citation type="submission" date="2018-02" db="EMBL/GenBank/DDBJ databases">
        <title>Reclassifiation of [Polyangium] brachysporum DSM 7029 as Guopingzhaonella breviflexa gen. nov., sp. nov., a member of the family Comamonadaceae.</title>
        <authorList>
            <person name="Tang B."/>
        </authorList>
    </citation>
    <scope>NUCLEOTIDE SEQUENCE [LARGE SCALE GENOMIC DNA]</scope>
    <source>
        <strain evidence="1 2">BCRC 80649</strain>
    </source>
</reference>
<keyword evidence="2" id="KW-1185">Reference proteome</keyword>
<protein>
    <submittedName>
        <fullName evidence="1">Glycosyl transferase family 2</fullName>
    </submittedName>
</protein>
<dbReference type="Gene3D" id="3.90.550.10">
    <property type="entry name" value="Spore Coat Polysaccharide Biosynthesis Protein SpsA, Chain A"/>
    <property type="match status" value="1"/>
</dbReference>
<name>A0A2S5SS80_9BURK</name>
<evidence type="ECO:0000313" key="1">
    <source>
        <dbReference type="EMBL" id="PPE65559.1"/>
    </source>
</evidence>
<organism evidence="1 2">
    <name type="scientific">Caldimonas caldifontis</name>
    <dbReference type="NCBI Taxonomy" id="1452508"/>
    <lineage>
        <taxon>Bacteria</taxon>
        <taxon>Pseudomonadati</taxon>
        <taxon>Pseudomonadota</taxon>
        <taxon>Betaproteobacteria</taxon>
        <taxon>Burkholderiales</taxon>
        <taxon>Sphaerotilaceae</taxon>
        <taxon>Caldimonas</taxon>
    </lineage>
</organism>
<dbReference type="Pfam" id="PF13641">
    <property type="entry name" value="Glyco_tranf_2_3"/>
    <property type="match status" value="1"/>
</dbReference>
<dbReference type="EMBL" id="PSNX01000013">
    <property type="protein sequence ID" value="PPE65559.1"/>
    <property type="molecule type" value="Genomic_DNA"/>
</dbReference>
<dbReference type="Proteomes" id="UP000238605">
    <property type="component" value="Unassembled WGS sequence"/>
</dbReference>
<proteinExistence type="predicted"/>
<dbReference type="RefSeq" id="WP_104303382.1">
    <property type="nucleotide sequence ID" value="NZ_PSNX01000013.1"/>
</dbReference>
<evidence type="ECO:0000313" key="2">
    <source>
        <dbReference type="Proteomes" id="UP000238605"/>
    </source>
</evidence>
<dbReference type="PANTHER" id="PTHR43179:SF7">
    <property type="entry name" value="RHAMNOSYLTRANSFERASE WBBL"/>
    <property type="match status" value="1"/>
</dbReference>
<dbReference type="AlphaFoldDB" id="A0A2S5SS80"/>
<comment type="caution">
    <text evidence="1">The sequence shown here is derived from an EMBL/GenBank/DDBJ whole genome shotgun (WGS) entry which is preliminary data.</text>
</comment>
<dbReference type="PANTHER" id="PTHR43179">
    <property type="entry name" value="RHAMNOSYLTRANSFERASE WBBL"/>
    <property type="match status" value="1"/>
</dbReference>
<sequence length="337" mass="37959">MGARTLVAIVNYRTASLVVNCLGSLAEEVPQGDVGFRVVVVDNASGDGSAAHIRASIDAHGWGSWAEVREAPRNGGFSYGNNLAVREALQGPHPPDLVWLLNPDTLVQRGALRRLVECFQRHPQAGIVGSGIDSDDGAPWPYAFRFPSIASEFENGVRLGLVTRWLHARLVARRMGARAQTADWVSGASMMVRREVFEQIGLMDEGYFLYFEETDFCRRAREAGWEVWYEPAARVMHIAGQSTGVTGRQAVVPRRPAYWFESRRRYFVKHHGRLYAAMADIAWMIGFSMWRVRRRLQRKEDTDPPRMLGDFISHSVLCHPRWTPDADLGGDLVKPRR</sequence>
<gene>
    <name evidence="1" type="ORF">C1704_14130</name>
</gene>